<dbReference type="GO" id="GO:0046872">
    <property type="term" value="F:metal ion binding"/>
    <property type="evidence" value="ECO:0007669"/>
    <property type="project" value="UniProtKB-KW"/>
</dbReference>
<keyword evidence="6" id="KW-0812">Transmembrane</keyword>
<keyword evidence="2" id="KW-0349">Heme</keyword>
<accession>A0A062V467</accession>
<dbReference type="EMBL" id="JMIY01000007">
    <property type="protein sequence ID" value="KCZ70604.1"/>
    <property type="molecule type" value="Genomic_DNA"/>
</dbReference>
<keyword evidence="5" id="KW-0408">Iron</keyword>
<gene>
    <name evidence="8" type="ORF">ANME2D_02625</name>
</gene>
<keyword evidence="1" id="KW-0813">Transport</keyword>
<evidence type="ECO:0000256" key="5">
    <source>
        <dbReference type="ARBA" id="ARBA00023004"/>
    </source>
</evidence>
<organism evidence="8 9">
    <name type="scientific">Candidatus Methanoperedens nitratireducens</name>
    <dbReference type="NCBI Taxonomy" id="1392998"/>
    <lineage>
        <taxon>Archaea</taxon>
        <taxon>Methanobacteriati</taxon>
        <taxon>Methanobacteriota</taxon>
        <taxon>Stenosarchaea group</taxon>
        <taxon>Methanomicrobia</taxon>
        <taxon>Methanosarcinales</taxon>
        <taxon>ANME-2 cluster</taxon>
        <taxon>Candidatus Methanoperedentaceae</taxon>
        <taxon>Candidatus Methanoperedens</taxon>
    </lineage>
</organism>
<proteinExistence type="predicted"/>
<name>A0A062V467_9EURY</name>
<protein>
    <submittedName>
        <fullName evidence="8">Class III cytochrome C family protein</fullName>
    </submittedName>
</protein>
<evidence type="ECO:0000256" key="4">
    <source>
        <dbReference type="ARBA" id="ARBA00022982"/>
    </source>
</evidence>
<reference evidence="8 9" key="1">
    <citation type="journal article" date="2013" name="Nature">
        <title>Anaerobic oxidation of methane coupled to nitrate reduction in a novel archaeal lineage.</title>
        <authorList>
            <person name="Haroon M.F."/>
            <person name="Hu S."/>
            <person name="Shi Y."/>
            <person name="Imelfort M."/>
            <person name="Keller J."/>
            <person name="Hugenholtz P."/>
            <person name="Yuan Z."/>
            <person name="Tyson G.W."/>
        </authorList>
    </citation>
    <scope>NUCLEOTIDE SEQUENCE [LARGE SCALE GENOMIC DNA]</scope>
    <source>
        <strain evidence="8 9">ANME-2d</strain>
    </source>
</reference>
<evidence type="ECO:0000256" key="6">
    <source>
        <dbReference type="SAM" id="Phobius"/>
    </source>
</evidence>
<dbReference type="GO" id="GO:0009055">
    <property type="term" value="F:electron transfer activity"/>
    <property type="evidence" value="ECO:0007669"/>
    <property type="project" value="InterPro"/>
</dbReference>
<dbReference type="InterPro" id="IPR020942">
    <property type="entry name" value="Cyt_c_III_dom"/>
</dbReference>
<keyword evidence="9" id="KW-1185">Reference proteome</keyword>
<feature type="transmembrane region" description="Helical" evidence="6">
    <location>
        <begin position="16"/>
        <end position="33"/>
    </location>
</feature>
<dbReference type="OrthoDB" id="372347at2157"/>
<evidence type="ECO:0000313" key="8">
    <source>
        <dbReference type="EMBL" id="KCZ70604.1"/>
    </source>
</evidence>
<dbReference type="RefSeq" id="WP_048092326.1">
    <property type="nucleotide sequence ID" value="NZ_JMIY01000007.1"/>
</dbReference>
<dbReference type="Gene3D" id="3.90.10.10">
    <property type="entry name" value="Cytochrome C3"/>
    <property type="match status" value="2"/>
</dbReference>
<dbReference type="Proteomes" id="UP000027153">
    <property type="component" value="Unassembled WGS sequence"/>
</dbReference>
<evidence type="ECO:0000259" key="7">
    <source>
        <dbReference type="Pfam" id="PF02085"/>
    </source>
</evidence>
<evidence type="ECO:0000313" key="9">
    <source>
        <dbReference type="Proteomes" id="UP000027153"/>
    </source>
</evidence>
<dbReference type="AlphaFoldDB" id="A0A062V467"/>
<keyword evidence="6" id="KW-1133">Transmembrane helix</keyword>
<keyword evidence="4" id="KW-0249">Electron transport</keyword>
<evidence type="ECO:0000256" key="3">
    <source>
        <dbReference type="ARBA" id="ARBA00022723"/>
    </source>
</evidence>
<sequence>MRTLLENITFIKGVEYLIIVAFCFGFIALWLLVHTKEKEAMRRVVSVVIPMSLIFGGAAIVLATYFNPEATDTSAVPGSVLPEHYSNYNNYSNYSNYSNGSPAATYGQDGWLNVNNSEYLEINYGSATKFHQEMSGKLSCQECHHNSKDEIRACSDCHERPFDPQNSSKPGLKAAYHQQCMSCHSDVFDGPESCTFCHTKDASTNIQASARPHQLTWENCSNCHKDGIPGGQETKIVYHDNCLKCHTKEIAGAAKVPADHAGRDSNTCQGCHKPGGG</sequence>
<keyword evidence="6" id="KW-0472">Membrane</keyword>
<dbReference type="Pfam" id="PF02085">
    <property type="entry name" value="Cytochrom_CIII"/>
    <property type="match status" value="1"/>
</dbReference>
<feature type="transmembrane region" description="Helical" evidence="6">
    <location>
        <begin position="45"/>
        <end position="66"/>
    </location>
</feature>
<feature type="domain" description="Class III cytochrome C" evidence="7">
    <location>
        <begin position="130"/>
        <end position="198"/>
    </location>
</feature>
<comment type="caution">
    <text evidence="8">The sequence shown here is derived from an EMBL/GenBank/DDBJ whole genome shotgun (WGS) entry which is preliminary data.</text>
</comment>
<keyword evidence="3" id="KW-0479">Metal-binding</keyword>
<dbReference type="PATRIC" id="fig|1392998.3.peg.2928"/>
<dbReference type="InterPro" id="IPR036280">
    <property type="entry name" value="Multihaem_cyt_sf"/>
</dbReference>
<dbReference type="GO" id="GO:0020037">
    <property type="term" value="F:heme binding"/>
    <property type="evidence" value="ECO:0007669"/>
    <property type="project" value="InterPro"/>
</dbReference>
<evidence type="ECO:0000256" key="2">
    <source>
        <dbReference type="ARBA" id="ARBA00022617"/>
    </source>
</evidence>
<evidence type="ECO:0000256" key="1">
    <source>
        <dbReference type="ARBA" id="ARBA00022448"/>
    </source>
</evidence>
<dbReference type="SUPFAM" id="SSF48695">
    <property type="entry name" value="Multiheme cytochromes"/>
    <property type="match status" value="2"/>
</dbReference>
<dbReference type="CDD" id="cd08168">
    <property type="entry name" value="Cytochrom_C3"/>
    <property type="match status" value="2"/>
</dbReference>